<evidence type="ECO:0000256" key="4">
    <source>
        <dbReference type="ARBA" id="ARBA00006991"/>
    </source>
</evidence>
<keyword evidence="8" id="KW-0677">Repeat</keyword>
<dbReference type="InterPro" id="IPR013120">
    <property type="entry name" value="FAR_NAD-bd"/>
</dbReference>
<dbReference type="Pfam" id="PF07993">
    <property type="entry name" value="NAD_binding_4"/>
    <property type="match status" value="1"/>
</dbReference>
<comment type="function">
    <text evidence="28">Catalyzes the reduction of fatty acyl-CoA to fatty alcohols.</text>
</comment>
<evidence type="ECO:0000256" key="13">
    <source>
        <dbReference type="ARBA" id="ARBA00023002"/>
    </source>
</evidence>
<dbReference type="PROSITE" id="PS50157">
    <property type="entry name" value="ZINC_FINGER_C2H2_2"/>
    <property type="match status" value="4"/>
</dbReference>
<comment type="catalytic activity">
    <reaction evidence="20">
        <text>(9Z)-octadecenoyl-CoA + 2 NADPH + 2 H(+) = (9Z)-octadecen-1-ol + 2 NADP(+) + CoA</text>
        <dbReference type="Rhea" id="RHEA:36323"/>
        <dbReference type="ChEBI" id="CHEBI:15378"/>
        <dbReference type="ChEBI" id="CHEBI:57287"/>
        <dbReference type="ChEBI" id="CHEBI:57387"/>
        <dbReference type="ChEBI" id="CHEBI:57783"/>
        <dbReference type="ChEBI" id="CHEBI:58349"/>
        <dbReference type="ChEBI" id="CHEBI:73504"/>
    </reaction>
    <physiologicalReaction direction="left-to-right" evidence="20">
        <dbReference type="Rhea" id="RHEA:36324"/>
    </physiologicalReaction>
</comment>
<comment type="catalytic activity">
    <reaction evidence="24">
        <text>18-methylnonadecanoyl-CoA + 2 NADPH + 2 H(+) = 18-methylnonadecan-1-ol + 2 NADP(+) + CoA</text>
        <dbReference type="Rhea" id="RHEA:81767"/>
        <dbReference type="ChEBI" id="CHEBI:15378"/>
        <dbReference type="ChEBI" id="CHEBI:57287"/>
        <dbReference type="ChEBI" id="CHEBI:57783"/>
        <dbReference type="ChEBI" id="CHEBI:58349"/>
        <dbReference type="ChEBI" id="CHEBI:84914"/>
        <dbReference type="ChEBI" id="CHEBI:231999"/>
    </reaction>
    <physiologicalReaction direction="left-to-right" evidence="24">
        <dbReference type="Rhea" id="RHEA:81768"/>
    </physiologicalReaction>
</comment>
<dbReference type="OrthoDB" id="429813at2759"/>
<evidence type="ECO:0000256" key="29">
    <source>
        <dbReference type="SAM" id="MobiDB-lite"/>
    </source>
</evidence>
<name>A0A8K1GA44_9PASS</name>
<comment type="catalytic activity">
    <reaction evidence="22">
        <text>hexadecanoyl-CoA + 2 NADPH + 2 H(+) = hexadecan-1-ol + 2 NADP(+) + CoA</text>
        <dbReference type="Rhea" id="RHEA:36315"/>
        <dbReference type="ChEBI" id="CHEBI:15378"/>
        <dbReference type="ChEBI" id="CHEBI:16125"/>
        <dbReference type="ChEBI" id="CHEBI:57287"/>
        <dbReference type="ChEBI" id="CHEBI:57379"/>
        <dbReference type="ChEBI" id="CHEBI:57783"/>
        <dbReference type="ChEBI" id="CHEBI:58349"/>
        <dbReference type="EC" id="1.2.1.84"/>
    </reaction>
    <physiologicalReaction direction="left-to-right" evidence="22">
        <dbReference type="Rhea" id="RHEA:36316"/>
    </physiologicalReaction>
</comment>
<feature type="domain" description="C2H2-type" evidence="30">
    <location>
        <begin position="590"/>
        <end position="617"/>
    </location>
</feature>
<keyword evidence="7" id="KW-0479">Metal-binding</keyword>
<comment type="similarity">
    <text evidence="4">Belongs to the krueppel C2H2-type zinc-finger protein family.</text>
</comment>
<dbReference type="GO" id="GO:0080019">
    <property type="term" value="F:alcohol-forming very long-chain fatty acyl-CoA reductase activity"/>
    <property type="evidence" value="ECO:0007669"/>
    <property type="project" value="InterPro"/>
</dbReference>
<sequence>YLLQEGTEQESTMSSVSAYYNGKTVLITGATGFMGKVLVEKLLRSSPEVKAVYILVRPKAGQSMQERVANMLKCKVFDRVREDCPNFHEKIKPINAELTQPKLAISAEDEEELLTRVNVVFHCAATVRFDEPLKHALQLNVMGTQRLLELARQMRNLEAFIHISTAYANCVRKCIEEIIYPPPAEPQKLFDLVEWLDESIIQDITPKLLGEWPNTYTYTKALSEYLIQQEKGNLNIAIIRPSIVGASWHEPFPGWIDNFNGTSGIFIAAGKGILRTVIANNEAVADMIPVDVAINLTLAAGWYTAVHRPKNLLVYNCTTGGINPFFWGEMGQYVMSTFKRNPLEQAFRTPNAHMTSSYLINQYWITVSHKAPAILYDLYMRLTGRKPRMMKIINRLHKSMTLLQYFSTQSWNWSSDNMNMLMSHLNTEDKKLYNFDVRQLHWSEYIESYCIGAKKYLLNEDMAGIPAAKQHLRKLRNIRYAFNTTLLVIIWRIFIARSQMARNIWYFVMEPAMESVLPSLQSPRRSDGAGYPGDCVLGVSEEEEEEKGFPEDLKQEELPEVCEAQSPEMGAACDESPPKKRDSRKRQKPFQCPECGKGFKGHCRLLTHLQIHTREKVFVCPQCGKGFRRKANMVAHQRVHTGESPYKCKECERTFSRASSLLAHHKAHLRKKSFSCRKNFSGNTALLQHQRVHVDEKPCRRSEHGNNFSVSSGFITHQHLGERPSEHTAGANRPEFTSLCQKEDQRCAEESEEDHWDLVSEECKYKKTSKLPRVFT</sequence>
<comment type="catalytic activity">
    <reaction evidence="21">
        <text>octadecanoyl-CoA + 2 NADPH + 2 H(+) = octadecan-1-ol + 2 NADP(+) + CoA</text>
        <dbReference type="Rhea" id="RHEA:36319"/>
        <dbReference type="ChEBI" id="CHEBI:15378"/>
        <dbReference type="ChEBI" id="CHEBI:32154"/>
        <dbReference type="ChEBI" id="CHEBI:57287"/>
        <dbReference type="ChEBI" id="CHEBI:57394"/>
        <dbReference type="ChEBI" id="CHEBI:57783"/>
        <dbReference type="ChEBI" id="CHEBI:58349"/>
        <dbReference type="EC" id="1.2.1.84"/>
    </reaction>
    <physiologicalReaction direction="left-to-right" evidence="21">
        <dbReference type="Rhea" id="RHEA:36320"/>
    </physiologicalReaction>
</comment>
<comment type="caution">
    <text evidence="31">The sequence shown here is derived from an EMBL/GenBank/DDBJ whole genome shotgun (WGS) entry which is preliminary data.</text>
</comment>
<reference evidence="31" key="1">
    <citation type="submission" date="2019-04" db="EMBL/GenBank/DDBJ databases">
        <title>Genome assembly of Zosterops borbonicus 15179.</title>
        <authorList>
            <person name="Leroy T."/>
            <person name="Anselmetti Y."/>
            <person name="Tilak M.-K."/>
            <person name="Nabholz B."/>
        </authorList>
    </citation>
    <scope>NUCLEOTIDE SEQUENCE</scope>
    <source>
        <strain evidence="31">HGM_15179</strain>
        <tissue evidence="31">Muscle</tissue>
    </source>
</reference>
<evidence type="ECO:0000256" key="14">
    <source>
        <dbReference type="ARBA" id="ARBA00023098"/>
    </source>
</evidence>
<evidence type="ECO:0000256" key="26">
    <source>
        <dbReference type="ARBA" id="ARBA00049930"/>
    </source>
</evidence>
<evidence type="ECO:0000256" key="8">
    <source>
        <dbReference type="ARBA" id="ARBA00022737"/>
    </source>
</evidence>
<dbReference type="InterPro" id="IPR026055">
    <property type="entry name" value="FAR"/>
</dbReference>
<evidence type="ECO:0000256" key="10">
    <source>
        <dbReference type="ARBA" id="ARBA00022833"/>
    </source>
</evidence>
<dbReference type="Pfam" id="PF00096">
    <property type="entry name" value="zf-C2H2"/>
    <property type="match status" value="3"/>
</dbReference>
<evidence type="ECO:0000256" key="6">
    <source>
        <dbReference type="ARBA" id="ARBA00022692"/>
    </source>
</evidence>
<evidence type="ECO:0000256" key="22">
    <source>
        <dbReference type="ARBA" id="ARBA00048521"/>
    </source>
</evidence>
<comment type="similarity">
    <text evidence="3 28">Belongs to the fatty acyl-CoA reductase family.</text>
</comment>
<evidence type="ECO:0000256" key="21">
    <source>
        <dbReference type="ARBA" id="ARBA00047991"/>
    </source>
</evidence>
<dbReference type="FunFam" id="3.30.160.60:FF:001530">
    <property type="entry name" value="Zinc finger protein 268"/>
    <property type="match status" value="1"/>
</dbReference>
<dbReference type="Proteomes" id="UP000796761">
    <property type="component" value="Unassembled WGS sequence"/>
</dbReference>
<dbReference type="InterPro" id="IPR013087">
    <property type="entry name" value="Znf_C2H2_type"/>
</dbReference>
<evidence type="ECO:0000256" key="11">
    <source>
        <dbReference type="ARBA" id="ARBA00022857"/>
    </source>
</evidence>
<dbReference type="CDD" id="cd09071">
    <property type="entry name" value="FAR_C"/>
    <property type="match status" value="1"/>
</dbReference>
<evidence type="ECO:0000256" key="9">
    <source>
        <dbReference type="ARBA" id="ARBA00022771"/>
    </source>
</evidence>
<keyword evidence="17" id="KW-0539">Nucleus</keyword>
<feature type="domain" description="C2H2-type" evidence="30">
    <location>
        <begin position="646"/>
        <end position="673"/>
    </location>
</feature>
<dbReference type="CDD" id="cd05236">
    <property type="entry name" value="FAR-N_SDR_e"/>
    <property type="match status" value="1"/>
</dbReference>
<feature type="domain" description="C2H2-type" evidence="30">
    <location>
        <begin position="671"/>
        <end position="698"/>
    </location>
</feature>
<evidence type="ECO:0000256" key="1">
    <source>
        <dbReference type="ARBA" id="ARBA00004123"/>
    </source>
</evidence>
<dbReference type="Pfam" id="PF03015">
    <property type="entry name" value="Sterile"/>
    <property type="match status" value="1"/>
</dbReference>
<proteinExistence type="inferred from homology"/>
<evidence type="ECO:0000313" key="32">
    <source>
        <dbReference type="Proteomes" id="UP000796761"/>
    </source>
</evidence>
<keyword evidence="12" id="KW-1133">Transmembrane helix</keyword>
<dbReference type="FunFam" id="3.40.50.720:FF:000123">
    <property type="entry name" value="Fatty acyl-CoA reductase"/>
    <property type="match status" value="1"/>
</dbReference>
<evidence type="ECO:0000256" key="24">
    <source>
        <dbReference type="ARBA" id="ARBA00049865"/>
    </source>
</evidence>
<feature type="non-terminal residue" evidence="31">
    <location>
        <position position="1"/>
    </location>
</feature>
<evidence type="ECO:0000259" key="30">
    <source>
        <dbReference type="PROSITE" id="PS50157"/>
    </source>
</evidence>
<dbReference type="SUPFAM" id="SSF57667">
    <property type="entry name" value="beta-beta-alpha zinc fingers"/>
    <property type="match status" value="3"/>
</dbReference>
<evidence type="ECO:0000256" key="17">
    <source>
        <dbReference type="ARBA" id="ARBA00023242"/>
    </source>
</evidence>
<dbReference type="SMART" id="SM00355">
    <property type="entry name" value="ZnF_C2H2"/>
    <property type="match status" value="4"/>
</dbReference>
<evidence type="ECO:0000256" key="18">
    <source>
        <dbReference type="ARBA" id="ARBA00045581"/>
    </source>
</evidence>
<dbReference type="AlphaFoldDB" id="A0A8K1GA44"/>
<comment type="function">
    <text evidence="18">Catalyzes the reduction of saturated and unsaturated C16 or C18 fatty acyl-CoA to fatty alcohols. It plays an essential role in the production of ether lipids/plasmalogens which synthesis requires fatty alcohols. In parallel, it is also required for wax monoesters production since fatty alcohols also constitute a substrate for their synthesis.</text>
</comment>
<feature type="region of interest" description="Disordered" evidence="29">
    <location>
        <begin position="566"/>
        <end position="590"/>
    </location>
</feature>
<keyword evidence="10" id="KW-0862">Zinc</keyword>
<keyword evidence="16" id="KW-0576">Peroxisome</keyword>
<dbReference type="PANTHER" id="PTHR11011:SF120">
    <property type="entry name" value="FATTY ACYL-COA REDUCTASE 2"/>
    <property type="match status" value="1"/>
</dbReference>
<dbReference type="Gene3D" id="3.40.50.720">
    <property type="entry name" value="NAD(P)-binding Rossmann-like Domain"/>
    <property type="match status" value="1"/>
</dbReference>
<dbReference type="GO" id="GO:0035336">
    <property type="term" value="P:long-chain fatty-acyl-CoA metabolic process"/>
    <property type="evidence" value="ECO:0007669"/>
    <property type="project" value="TreeGrafter"/>
</dbReference>
<accession>A0A8K1GA44</accession>
<dbReference type="InterPro" id="IPR033640">
    <property type="entry name" value="FAR_C"/>
</dbReference>
<dbReference type="GO" id="GO:0008270">
    <property type="term" value="F:zinc ion binding"/>
    <property type="evidence" value="ECO:0007669"/>
    <property type="project" value="UniProtKB-KW"/>
</dbReference>
<evidence type="ECO:0000256" key="28">
    <source>
        <dbReference type="RuleBase" id="RU363097"/>
    </source>
</evidence>
<dbReference type="FunFam" id="3.30.160.60:FF:000100">
    <property type="entry name" value="Zinc finger 45-like"/>
    <property type="match status" value="1"/>
</dbReference>
<evidence type="ECO:0000256" key="5">
    <source>
        <dbReference type="ARBA" id="ARBA00022516"/>
    </source>
</evidence>
<organism evidence="31 32">
    <name type="scientific">Zosterops borbonicus</name>
    <dbReference type="NCBI Taxonomy" id="364589"/>
    <lineage>
        <taxon>Eukaryota</taxon>
        <taxon>Metazoa</taxon>
        <taxon>Chordata</taxon>
        <taxon>Craniata</taxon>
        <taxon>Vertebrata</taxon>
        <taxon>Euteleostomi</taxon>
        <taxon>Archelosauria</taxon>
        <taxon>Archosauria</taxon>
        <taxon>Dinosauria</taxon>
        <taxon>Saurischia</taxon>
        <taxon>Theropoda</taxon>
        <taxon>Coelurosauria</taxon>
        <taxon>Aves</taxon>
        <taxon>Neognathae</taxon>
        <taxon>Neoaves</taxon>
        <taxon>Telluraves</taxon>
        <taxon>Australaves</taxon>
        <taxon>Passeriformes</taxon>
        <taxon>Sylvioidea</taxon>
        <taxon>Zosteropidae</taxon>
        <taxon>Zosterops</taxon>
    </lineage>
</organism>
<dbReference type="EC" id="1.2.1.84" evidence="28"/>
<evidence type="ECO:0000256" key="15">
    <source>
        <dbReference type="ARBA" id="ARBA00023136"/>
    </source>
</evidence>
<evidence type="ECO:0000256" key="16">
    <source>
        <dbReference type="ARBA" id="ARBA00023140"/>
    </source>
</evidence>
<evidence type="ECO:0000256" key="23">
    <source>
        <dbReference type="ARBA" id="ARBA00049089"/>
    </source>
</evidence>
<dbReference type="FunFam" id="3.30.160.60:FF:000151">
    <property type="entry name" value="Zinc finger and SCAN domain-containing 21"/>
    <property type="match status" value="1"/>
</dbReference>
<keyword evidence="13 28" id="KW-0560">Oxidoreductase</keyword>
<dbReference type="PANTHER" id="PTHR11011">
    <property type="entry name" value="MALE STERILITY PROTEIN 2-RELATED"/>
    <property type="match status" value="1"/>
</dbReference>
<evidence type="ECO:0000256" key="20">
    <source>
        <dbReference type="ARBA" id="ARBA00047934"/>
    </source>
</evidence>
<evidence type="ECO:0000256" key="19">
    <source>
        <dbReference type="ARBA" id="ARBA00047362"/>
    </source>
</evidence>
<dbReference type="GO" id="GO:0102965">
    <property type="term" value="F:alcohol-forming long-chain fatty acyl-CoA reductase activity"/>
    <property type="evidence" value="ECO:0007669"/>
    <property type="project" value="UniProtKB-EC"/>
</dbReference>
<feature type="domain" description="C2H2-type" evidence="30">
    <location>
        <begin position="618"/>
        <end position="645"/>
    </location>
</feature>
<dbReference type="Gene3D" id="3.30.160.60">
    <property type="entry name" value="Classic Zinc Finger"/>
    <property type="match status" value="4"/>
</dbReference>
<comment type="subcellular location">
    <subcellularLocation>
        <location evidence="1">Nucleus</location>
    </subcellularLocation>
    <subcellularLocation>
        <location evidence="2">Peroxisome membrane</location>
        <topology evidence="2">Single-pass membrane protein</topology>
    </subcellularLocation>
</comment>
<comment type="catalytic activity">
    <reaction evidence="26">
        <text>eicosanoyl-CoA + 2 NADPH + 2 H(+) = eicosan-1-ol + 2 NADP(+) + CoA</text>
        <dbReference type="Rhea" id="RHEA:81727"/>
        <dbReference type="ChEBI" id="CHEBI:15378"/>
        <dbReference type="ChEBI" id="CHEBI:57287"/>
        <dbReference type="ChEBI" id="CHEBI:57380"/>
        <dbReference type="ChEBI" id="CHEBI:57783"/>
        <dbReference type="ChEBI" id="CHEBI:58349"/>
        <dbReference type="ChEBI" id="CHEBI:75627"/>
    </reaction>
    <physiologicalReaction direction="left-to-right" evidence="26">
        <dbReference type="Rhea" id="RHEA:81728"/>
    </physiologicalReaction>
</comment>
<comment type="catalytic activity">
    <reaction evidence="19">
        <text>(9Z,12Z)-octadecadienoyl-CoA + 2 NADPH + 2 H(+) = (9Z,12Z)-octadecadien-1-ol + 2 NADP(+) + CoA</text>
        <dbReference type="Rhea" id="RHEA:36363"/>
        <dbReference type="ChEBI" id="CHEBI:15378"/>
        <dbReference type="ChEBI" id="CHEBI:57287"/>
        <dbReference type="ChEBI" id="CHEBI:57383"/>
        <dbReference type="ChEBI" id="CHEBI:57783"/>
        <dbReference type="ChEBI" id="CHEBI:58349"/>
        <dbReference type="ChEBI" id="CHEBI:73534"/>
    </reaction>
    <physiologicalReaction direction="left-to-right" evidence="19">
        <dbReference type="Rhea" id="RHEA:36364"/>
    </physiologicalReaction>
</comment>
<evidence type="ECO:0000256" key="7">
    <source>
        <dbReference type="ARBA" id="ARBA00022723"/>
    </source>
</evidence>
<dbReference type="GO" id="GO:0008610">
    <property type="term" value="P:lipid biosynthetic process"/>
    <property type="evidence" value="ECO:0007669"/>
    <property type="project" value="UniProtKB-ARBA"/>
</dbReference>
<keyword evidence="11 28" id="KW-0521">NADP</keyword>
<protein>
    <recommendedName>
        <fullName evidence="28">Fatty acyl-CoA reductase</fullName>
        <ecNumber evidence="28">1.2.1.84</ecNumber>
    </recommendedName>
</protein>
<evidence type="ECO:0000256" key="3">
    <source>
        <dbReference type="ARBA" id="ARBA00005928"/>
    </source>
</evidence>
<evidence type="ECO:0000256" key="27">
    <source>
        <dbReference type="PROSITE-ProRule" id="PRU00042"/>
    </source>
</evidence>
<gene>
    <name evidence="31" type="ORF">HGM15179_012283</name>
</gene>
<keyword evidence="5 28" id="KW-0444">Lipid biosynthesis</keyword>
<dbReference type="SUPFAM" id="SSF51735">
    <property type="entry name" value="NAD(P)-binding Rossmann-fold domains"/>
    <property type="match status" value="1"/>
</dbReference>
<evidence type="ECO:0000256" key="2">
    <source>
        <dbReference type="ARBA" id="ARBA00004549"/>
    </source>
</evidence>
<dbReference type="InterPro" id="IPR036236">
    <property type="entry name" value="Znf_C2H2_sf"/>
</dbReference>
<evidence type="ECO:0000313" key="31">
    <source>
        <dbReference type="EMBL" id="TRZ14820.1"/>
    </source>
</evidence>
<evidence type="ECO:0000256" key="25">
    <source>
        <dbReference type="ARBA" id="ARBA00049928"/>
    </source>
</evidence>
<keyword evidence="14 28" id="KW-0443">Lipid metabolism</keyword>
<keyword evidence="6" id="KW-0812">Transmembrane</keyword>
<comment type="catalytic activity">
    <reaction evidence="25">
        <text>16-methylheptadecanoyl-CoA + 2 NADPH + 2 H(+) = 16-methylheptadecan-1-ol + 2 NADP(+) + CoA</text>
        <dbReference type="Rhea" id="RHEA:81763"/>
        <dbReference type="ChEBI" id="CHEBI:15378"/>
        <dbReference type="ChEBI" id="CHEBI:57287"/>
        <dbReference type="ChEBI" id="CHEBI:57783"/>
        <dbReference type="ChEBI" id="CHEBI:58349"/>
        <dbReference type="ChEBI" id="CHEBI:84911"/>
        <dbReference type="ChEBI" id="CHEBI:231998"/>
    </reaction>
    <physiologicalReaction direction="left-to-right" evidence="25">
        <dbReference type="Rhea" id="RHEA:81764"/>
    </physiologicalReaction>
</comment>
<keyword evidence="15" id="KW-0472">Membrane</keyword>
<keyword evidence="9 27" id="KW-0863">Zinc-finger</keyword>
<evidence type="ECO:0000256" key="12">
    <source>
        <dbReference type="ARBA" id="ARBA00022989"/>
    </source>
</evidence>
<dbReference type="InterPro" id="IPR036291">
    <property type="entry name" value="NAD(P)-bd_dom_sf"/>
</dbReference>
<keyword evidence="32" id="KW-1185">Reference proteome</keyword>
<dbReference type="GO" id="GO:0005778">
    <property type="term" value="C:peroxisomal membrane"/>
    <property type="evidence" value="ECO:0007669"/>
    <property type="project" value="UniProtKB-SubCell"/>
</dbReference>
<dbReference type="PROSITE" id="PS00028">
    <property type="entry name" value="ZINC_FINGER_C2H2_1"/>
    <property type="match status" value="3"/>
</dbReference>
<dbReference type="EMBL" id="SWJQ01000405">
    <property type="protein sequence ID" value="TRZ14820.1"/>
    <property type="molecule type" value="Genomic_DNA"/>
</dbReference>
<comment type="catalytic activity">
    <reaction evidence="23">
        <text>a long-chain fatty acyl-CoA + 2 NADPH + 2 H(+) = a long-chain primary fatty alcohol + 2 NADP(+) + CoA</text>
        <dbReference type="Rhea" id="RHEA:52716"/>
        <dbReference type="ChEBI" id="CHEBI:15378"/>
        <dbReference type="ChEBI" id="CHEBI:57287"/>
        <dbReference type="ChEBI" id="CHEBI:57783"/>
        <dbReference type="ChEBI" id="CHEBI:58349"/>
        <dbReference type="ChEBI" id="CHEBI:77396"/>
        <dbReference type="ChEBI" id="CHEBI:83139"/>
        <dbReference type="EC" id="1.2.1.84"/>
    </reaction>
    <physiologicalReaction direction="left-to-right" evidence="23">
        <dbReference type="Rhea" id="RHEA:52717"/>
    </physiologicalReaction>
</comment>
<dbReference type="GO" id="GO:0005634">
    <property type="term" value="C:nucleus"/>
    <property type="evidence" value="ECO:0007669"/>
    <property type="project" value="UniProtKB-SubCell"/>
</dbReference>